<evidence type="ECO:0000259" key="5">
    <source>
        <dbReference type="Pfam" id="PF00732"/>
    </source>
</evidence>
<comment type="similarity">
    <text evidence="1">Belongs to the GMC oxidoreductase family.</text>
</comment>
<name>A0A2U8FU76_9BURK</name>
<dbReference type="Gene3D" id="3.50.50.60">
    <property type="entry name" value="FAD/NAD(P)-binding domain"/>
    <property type="match status" value="2"/>
</dbReference>
<evidence type="ECO:0000256" key="1">
    <source>
        <dbReference type="ARBA" id="ARBA00010790"/>
    </source>
</evidence>
<reference evidence="7 8" key="1">
    <citation type="submission" date="2018-05" db="EMBL/GenBank/DDBJ databases">
        <title>complete genome sequence of Aquabacterium olei NBRC 110486.</title>
        <authorList>
            <person name="Tang B."/>
            <person name="Chang J."/>
            <person name="Zhang L."/>
            <person name="Yang H."/>
        </authorList>
    </citation>
    <scope>NUCLEOTIDE SEQUENCE [LARGE SCALE GENOMIC DNA]</scope>
    <source>
        <strain evidence="7 8">NBRC 110486</strain>
    </source>
</reference>
<proteinExistence type="inferred from homology"/>
<evidence type="ECO:0000256" key="2">
    <source>
        <dbReference type="ARBA" id="ARBA00022630"/>
    </source>
</evidence>
<keyword evidence="2" id="KW-0285">Flavoprotein</keyword>
<evidence type="ECO:0000313" key="8">
    <source>
        <dbReference type="Proteomes" id="UP000244892"/>
    </source>
</evidence>
<sequence length="536" mass="57729">MSKLPDPFREGLARGWKAVNGETGLPSQVECDVVIVGSGAGAGITAELLVKAGLDVVLVEEGPLRTSSDFRQKESEAYATLYQDSAGRRTADGAITILQGRCVGGTTVINWTSSFRTPAQTLAYWQSEFGLQDFTEEALAPWFKQAETRLNMTPWEVPANPNNELLRTGARKLGIQADVIPRNVKGCWNLGSCGMGCPTNAKQSMLVTTLPTALERGARLFHQTRAEGFELEGDKVKALLCAPIRINGQKVSDQLMRVTARHYVVSGGAINSPALLKRSKVPDPHGLLGTRTFLHPVAFSSAVFDQRIEGWAGAPQSIYSDHFVHNAPLDGPMGYKLEATPMQPGLTSVLLGGHGHLLAERFAQYPNTQMMLALLRDGFHPESVGGTVYLNVDGSPLLHYSLTDYVLEGFRRALASMAEVQFAAGARKVLPLHEQGQHYTSWAEAKAAIAAFDMKPYLVGAGSAHVMGGCRMGGSEKQGVVRPDGVHWQLANLSVHDGSLFPTSIGANPQLSIYGTVNRMATQLARRLSGKTVALA</sequence>
<feature type="domain" description="Glucose-methanol-choline oxidoreductase C-terminal" evidence="6">
    <location>
        <begin position="381"/>
        <end position="515"/>
    </location>
</feature>
<dbReference type="KEGG" id="aon:DEH84_13570"/>
<dbReference type="InterPro" id="IPR000172">
    <property type="entry name" value="GMC_OxRdtase_N"/>
</dbReference>
<dbReference type="Pfam" id="PF05199">
    <property type="entry name" value="GMC_oxred_C"/>
    <property type="match status" value="1"/>
</dbReference>
<feature type="domain" description="Glucose-methanol-choline oxidoreductase N-terminal" evidence="5">
    <location>
        <begin position="79"/>
        <end position="297"/>
    </location>
</feature>
<protein>
    <submittedName>
        <fullName evidence="7">GMC family oxidoreductase</fullName>
    </submittedName>
</protein>
<dbReference type="GO" id="GO:0016614">
    <property type="term" value="F:oxidoreductase activity, acting on CH-OH group of donors"/>
    <property type="evidence" value="ECO:0007669"/>
    <property type="project" value="InterPro"/>
</dbReference>
<evidence type="ECO:0000256" key="4">
    <source>
        <dbReference type="ARBA" id="ARBA00023002"/>
    </source>
</evidence>
<evidence type="ECO:0000256" key="3">
    <source>
        <dbReference type="ARBA" id="ARBA00022827"/>
    </source>
</evidence>
<accession>A0A2U8FU76</accession>
<dbReference type="SUPFAM" id="SSF51905">
    <property type="entry name" value="FAD/NAD(P)-binding domain"/>
    <property type="match status" value="1"/>
</dbReference>
<dbReference type="GO" id="GO:0050660">
    <property type="term" value="F:flavin adenine dinucleotide binding"/>
    <property type="evidence" value="ECO:0007669"/>
    <property type="project" value="InterPro"/>
</dbReference>
<dbReference type="AlphaFoldDB" id="A0A2U8FU76"/>
<evidence type="ECO:0000259" key="6">
    <source>
        <dbReference type="Pfam" id="PF05199"/>
    </source>
</evidence>
<dbReference type="InterPro" id="IPR036188">
    <property type="entry name" value="FAD/NAD-bd_sf"/>
</dbReference>
<dbReference type="Proteomes" id="UP000244892">
    <property type="component" value="Chromosome"/>
</dbReference>
<dbReference type="PANTHER" id="PTHR46056:SF12">
    <property type="entry name" value="LONG-CHAIN-ALCOHOL OXIDASE"/>
    <property type="match status" value="1"/>
</dbReference>
<dbReference type="InterPro" id="IPR007867">
    <property type="entry name" value="GMC_OxRtase_C"/>
</dbReference>
<dbReference type="OrthoDB" id="9787779at2"/>
<gene>
    <name evidence="7" type="ORF">DEH84_13570</name>
</gene>
<keyword evidence="3" id="KW-0274">FAD</keyword>
<keyword evidence="4" id="KW-0560">Oxidoreductase</keyword>
<dbReference type="RefSeq" id="WP_109037334.1">
    <property type="nucleotide sequence ID" value="NZ_CP029210.1"/>
</dbReference>
<dbReference type="EMBL" id="CP029210">
    <property type="protein sequence ID" value="AWI54338.1"/>
    <property type="molecule type" value="Genomic_DNA"/>
</dbReference>
<organism evidence="7 8">
    <name type="scientific">Aquabacterium olei</name>
    <dbReference type="NCBI Taxonomy" id="1296669"/>
    <lineage>
        <taxon>Bacteria</taxon>
        <taxon>Pseudomonadati</taxon>
        <taxon>Pseudomonadota</taxon>
        <taxon>Betaproteobacteria</taxon>
        <taxon>Burkholderiales</taxon>
        <taxon>Aquabacterium</taxon>
    </lineage>
</organism>
<evidence type="ECO:0000313" key="7">
    <source>
        <dbReference type="EMBL" id="AWI54338.1"/>
    </source>
</evidence>
<dbReference type="PANTHER" id="PTHR46056">
    <property type="entry name" value="LONG-CHAIN-ALCOHOL OXIDASE"/>
    <property type="match status" value="1"/>
</dbReference>
<dbReference type="Pfam" id="PF00732">
    <property type="entry name" value="GMC_oxred_N"/>
    <property type="match status" value="1"/>
</dbReference>
<keyword evidence="8" id="KW-1185">Reference proteome</keyword>